<feature type="transmembrane region" description="Helical" evidence="2">
    <location>
        <begin position="4028"/>
        <end position="4047"/>
    </location>
</feature>
<dbReference type="Gene3D" id="2.60.40.10">
    <property type="entry name" value="Immunoglobulins"/>
    <property type="match status" value="2"/>
</dbReference>
<protein>
    <recommendedName>
        <fullName evidence="3">Cadherin domain-containing protein</fullName>
    </recommendedName>
</protein>
<dbReference type="EMBL" id="VLTN01000005">
    <property type="protein sequence ID" value="KAA0156029.1"/>
    <property type="molecule type" value="Genomic_DNA"/>
</dbReference>
<keyword evidence="2" id="KW-0472">Membrane</keyword>
<dbReference type="InterPro" id="IPR002909">
    <property type="entry name" value="IPT_dom"/>
</dbReference>
<dbReference type="SUPFAM" id="SSF117281">
    <property type="entry name" value="Kelch motif"/>
    <property type="match status" value="1"/>
</dbReference>
<dbReference type="InterPro" id="IPR015919">
    <property type="entry name" value="Cadherin-like_sf"/>
</dbReference>
<feature type="transmembrane region" description="Helical" evidence="2">
    <location>
        <begin position="4068"/>
        <end position="4086"/>
    </location>
</feature>
<dbReference type="Gene3D" id="2.120.10.80">
    <property type="entry name" value="Kelch-type beta propeller"/>
    <property type="match status" value="2"/>
</dbReference>
<organism evidence="4 5">
    <name type="scientific">Cafeteria roenbergensis</name>
    <name type="common">Marine flagellate</name>
    <dbReference type="NCBI Taxonomy" id="33653"/>
    <lineage>
        <taxon>Eukaryota</taxon>
        <taxon>Sar</taxon>
        <taxon>Stramenopiles</taxon>
        <taxon>Bigyra</taxon>
        <taxon>Opalozoa</taxon>
        <taxon>Bicosoecida</taxon>
        <taxon>Cafeteriaceae</taxon>
        <taxon>Cafeteria</taxon>
    </lineage>
</organism>
<proteinExistence type="predicted"/>
<evidence type="ECO:0000256" key="1">
    <source>
        <dbReference type="SAM" id="MobiDB-lite"/>
    </source>
</evidence>
<dbReference type="Gene3D" id="2.60.120.560">
    <property type="entry name" value="Exo-inulinase, domain 1"/>
    <property type="match status" value="1"/>
</dbReference>
<feature type="region of interest" description="Disordered" evidence="1">
    <location>
        <begin position="1137"/>
        <end position="1156"/>
    </location>
</feature>
<dbReference type="GO" id="GO:0005509">
    <property type="term" value="F:calcium ion binding"/>
    <property type="evidence" value="ECO:0007669"/>
    <property type="project" value="InterPro"/>
</dbReference>
<dbReference type="InterPro" id="IPR013783">
    <property type="entry name" value="Ig-like_fold"/>
</dbReference>
<feature type="transmembrane region" description="Helical" evidence="2">
    <location>
        <begin position="4228"/>
        <end position="4247"/>
    </location>
</feature>
<evidence type="ECO:0000313" key="4">
    <source>
        <dbReference type="EMBL" id="KAA0156029.1"/>
    </source>
</evidence>
<keyword evidence="2" id="KW-1133">Transmembrane helix</keyword>
<accession>A0A5A8CTJ6</accession>
<name>A0A5A8CTJ6_CAFRO</name>
<dbReference type="SUPFAM" id="SSF49313">
    <property type="entry name" value="Cadherin-like"/>
    <property type="match status" value="1"/>
</dbReference>
<dbReference type="Gene3D" id="2.60.40.60">
    <property type="entry name" value="Cadherins"/>
    <property type="match status" value="2"/>
</dbReference>
<dbReference type="InterPro" id="IPR008979">
    <property type="entry name" value="Galactose-bd-like_sf"/>
</dbReference>
<dbReference type="GO" id="GO:0007156">
    <property type="term" value="P:homophilic cell adhesion via plasma membrane adhesion molecules"/>
    <property type="evidence" value="ECO:0007669"/>
    <property type="project" value="InterPro"/>
</dbReference>
<dbReference type="CDD" id="cd11304">
    <property type="entry name" value="Cadherin_repeat"/>
    <property type="match status" value="2"/>
</dbReference>
<feature type="transmembrane region" description="Helical" evidence="2">
    <location>
        <begin position="4126"/>
        <end position="4149"/>
    </location>
</feature>
<dbReference type="SUPFAM" id="SSF49785">
    <property type="entry name" value="Galactose-binding domain-like"/>
    <property type="match status" value="1"/>
</dbReference>
<gene>
    <name evidence="4" type="ORF">FNF29_01447</name>
</gene>
<dbReference type="GO" id="GO:0016020">
    <property type="term" value="C:membrane"/>
    <property type="evidence" value="ECO:0007669"/>
    <property type="project" value="InterPro"/>
</dbReference>
<dbReference type="InterPro" id="IPR002126">
    <property type="entry name" value="Cadherin-like_dom"/>
</dbReference>
<feature type="domain" description="Cadherin" evidence="3">
    <location>
        <begin position="1636"/>
        <end position="1755"/>
    </location>
</feature>
<evidence type="ECO:0000256" key="2">
    <source>
        <dbReference type="SAM" id="Phobius"/>
    </source>
</evidence>
<evidence type="ECO:0000313" key="5">
    <source>
        <dbReference type="Proteomes" id="UP000323011"/>
    </source>
</evidence>
<comment type="caution">
    <text evidence="4">The sequence shown here is derived from an EMBL/GenBank/DDBJ whole genome shotgun (WGS) entry which is preliminary data.</text>
</comment>
<feature type="domain" description="Cadherin" evidence="3">
    <location>
        <begin position="1784"/>
        <end position="1885"/>
    </location>
</feature>
<dbReference type="PANTHER" id="PTHR11319">
    <property type="entry name" value="G PROTEIN-COUPLED RECEPTOR-RELATED"/>
    <property type="match status" value="1"/>
</dbReference>
<dbReference type="SMART" id="SM00112">
    <property type="entry name" value="CA"/>
    <property type="match status" value="2"/>
</dbReference>
<dbReference type="Proteomes" id="UP000323011">
    <property type="component" value="Unassembled WGS sequence"/>
</dbReference>
<dbReference type="PROSITE" id="PS50268">
    <property type="entry name" value="CADHERIN_2"/>
    <property type="match status" value="2"/>
</dbReference>
<dbReference type="Pfam" id="PF01833">
    <property type="entry name" value="TIG"/>
    <property type="match status" value="1"/>
</dbReference>
<feature type="transmembrane region" description="Helical" evidence="2">
    <location>
        <begin position="3943"/>
        <end position="3962"/>
    </location>
</feature>
<keyword evidence="2" id="KW-0812">Transmembrane</keyword>
<dbReference type="InterPro" id="IPR015915">
    <property type="entry name" value="Kelch-typ_b-propeller"/>
</dbReference>
<evidence type="ECO:0000259" key="3">
    <source>
        <dbReference type="PROSITE" id="PS50268"/>
    </source>
</evidence>
<feature type="transmembrane region" description="Helical" evidence="2">
    <location>
        <begin position="3969"/>
        <end position="3992"/>
    </location>
</feature>
<dbReference type="Gene3D" id="2.60.120.260">
    <property type="entry name" value="Galactose-binding domain-like"/>
    <property type="match status" value="1"/>
</dbReference>
<keyword evidence="5" id="KW-1185">Reference proteome</keyword>
<feature type="transmembrane region" description="Helical" evidence="2">
    <location>
        <begin position="4201"/>
        <end position="4222"/>
    </location>
</feature>
<feature type="region of interest" description="Disordered" evidence="1">
    <location>
        <begin position="4537"/>
        <end position="4581"/>
    </location>
</feature>
<feature type="transmembrane region" description="Helical" evidence="2">
    <location>
        <begin position="4381"/>
        <end position="4406"/>
    </location>
</feature>
<feature type="transmembrane region" description="Helical" evidence="2">
    <location>
        <begin position="4341"/>
        <end position="4361"/>
    </location>
</feature>
<dbReference type="PANTHER" id="PTHR11319:SF35">
    <property type="entry name" value="OUTER MEMBRANE PROTEIN PMPC-RELATED"/>
    <property type="match status" value="1"/>
</dbReference>
<sequence length="4581" mass="484365">MLWSQPAMAAAGSPNPGKAGHVAIANATHLIAVGGMGALGALDAPSDTADILDLESNRWVRAGMRLDLDGVVINDHAATAAAPLAAGLSFVAGGARTTMNPATGEASQVTPIDQLAAIDSKTLEVTCIGATSANKTALGPVRGASMAYLFNFGAQLDPAAGVAASPALAIFGGATDTELATSTVRFLQLGSGPGPDLLAAKWNTPAHLTLPGLSVPATAYAAMAATADGTGAVVMGGFDSSGTVTAKTRMLMPVPKVAKTLAESLDPHSPDYPTVNAALKATVSASAQESTAARLTDGSTSSFWASGTMTDPSYSIDLGSAFNIHHLDITVYFFPDDALKDYESALFLVSAAPTVTGALAAGADTSMCTTTWTLDEFERHIIANCPEGTRGRYVHVTVRGPQKQLHNTYEVEVFTLIDWAWETIPDVEAIKQSLLVATSPSAASGGGPMVDGSLVTYLYASTVSGPSLTAKLELLRVRPVAAVKISKPSYCSTICQQSFPGMRVYVSNAEDMAGVDREADACSMPESDAAWFPAGDDSTIIECRGRAGRFVHMEWAAPVPSGKRVYMYLAEANVLVTKAGAPTARARAAASQFRGLALFFGGVGNSGQVINELSVFDTVSKSFLDSSAVAAIGSPPSGRSRVPIVQVGPNALGLFGGLDYTGARTRDFWKLLFDECDPLPTTQLVASQKEFFGVRYFACDASATVANGNDPVICSVDGRVTGLTPVCLGQVPSQPRGVTLAAGTKESTVLVSFYPPAEYDTPQKRSNLTGFYIVPKVQQESIERFAGKPVTGQTGLEVFEERGWTISQQQHLELRMGGENTTAVLTTTDAASCSVSLSRIGDGCPVMVWLAAAAPALAQGFEFEWKVSLDFKDGKWLPYQSQVFGVWLSEKSGGVNSANWDIAVGLLRDYDDSVQVDGGAYELTDMVGMVIPVIWGRPDETGKAELLGYAANYEPFADYIVYAANVEIQDIDFYRIDWTIGCEVKLAASRPTMVCEYSFVEHKRIRFCNNLACSSHSEWAGGGWNAFTREPTYIGSSFGVYIDDYVPEADESNPINPILGIAFTNPADRPDQELGLAGVTVTSTSCSPVVGPKPLAVSPVDPSLSKYDVELGGVPNNFPVSVQVLAANVMGYGAPSELSNQATPKPKPDPGSQGAVLDSSEFVVTTSPADSASSSSFTPARLFSKTSGLASTTWTNPDSYPVVVTIDMVAQNLISTILVTADATMINSRWFVSSFADTSASKQECSSDVPIGSRAGAVEYSFACAKARGRYIHITLLNVNAQLVRAAMNGLTVFGLPDPSNCPQRPTLASNAGLPSYLEVSGGCSSGQPGQSCVMKCVSSQTESFYPVSGADGATCNQGVWDAPELVCGQYCPALAAVPGLRKCTASLLRRGFDDSPSNNDVELRTGDFRYFESASSIYPLETLWSIHSGVLATNGLLRETCSQVHGVPVVFPDSDLEGRRSDVVVHARLQTDGAAGLLMRWKDEDNFIAVKLDTENQEITASAVVSGVESELLKTAVAFKLNGFEFHDLEVSTAGEVFTVSVNGAKQGTFEQSSLQAGYVGLMASFRRAAFDLIEVLADCSGVGCVSGSIEDSCSFTCAAGYTQVGATTTFCRGTYPEQPSWTDADISCRLNPPVVGNYTLSVAENSPEGTEIGPDRVTAVIDAADQQIAYGISTVYAVDPASGALTRMSQASQSIFAIDVCTGQMTVQRAVLDFEEQSLYVVAVRAFVASSSDVETLAFVTIRIIDVNEPPELLDQTLFIGEVAEGSTPTFGLRSRRRLLNGTLLAESGVVVVDPEANPLRFDIVASGNKLVDSMFVIDALSGVISTVRPAVPESEYRGQFDFEQVGSHTITVRATELSTQEAHQASGRITIRASDLNDSPDIRASADSTSAWGRSFVMVSVADMAVSSSTYSSALFAPKLNVVDEDAVNGTYGKLPILLDVDSNLTSLDLDAIALEFDIDSGSEFAAAVYSNLGNTSLSYPTVDGTLTGAPIFRVDTETSQLGFATDPAPPGTDSFANRQPFYLRGRLVRQAYAVPVRARDQYGGEAVVPVIAVVTADISNSARIASVSIEGGNKTRLPTAGGAHVLFECRNVAAGSVVRASLAGNGREPIALQDKGGGEACSVTAANEIQCSSPEGSGAAWLWDVEVQSQGTNVWVRLSFDLLSQATVSFATPEVLTITGNSNLNTAGGALNLVVVTGSNLGPASASRSLRYGCSLRDSDGQRLADPPCKFWCTPVPGTGGHSSFQCVAGPSAGKDLDWVLDVNGQKATSDLREATRFAHAPPTVLSNNASLTDDGRLGVTTPSQATAGSANSDGYTIWTLDTSGTQKVLIQGSNFGPPGTAVRVLFGNEDATVGELNRCAHGAGALSHTQIVCETIPYAGKRHVLRVVIAGVESETTTDPDTQGLAYLPPVISKVSGPGATGSPTEGGANVFVTGYHFGPVDHSARLLLSVEYGPPTAPRRYRATNCAVISGPPSVSQIMCQTAPGTGRNHSWTVNVAGQEADAFVAGTSYAQPSIVRFEGQGSTDASTQGGQQVTIIGYNFGPGGGNYIFGQEDSFQVWYTAALDEGSPSAAAITAEFSPSWCTILSHTAINCLSAAGAGDRLGWTVVIDSQRNSEPVTDYGPPEIDQILIHPGSSPSGVPPLPAAAAPASPAGGQYVEVTGKNFGPSNFRFTDRSVGSFLQSVKYGPTGTEYSPDFGLVGDGHNSLWFITEPGSGPLHRVTVVVGGQSSSPSAESFAFATPEVTGMDPASAPTFSSPSSPTTVTLTVKNAPIQDALSDLVVVFGNGVARTVFRPRPPVDLGGGVALVEFDLPTDGGGAFIPVRVGSVPAKAPAATLQLDELGNGPGVSEATPSTMFTFDPPTIKGASNSRPSFRGAPNETAECEAALFGSSFSQQGTPDKAAWDCSTVQKIVILGNNFGAHPDTLGRPDGIWRSVELADSVPATPSTAWRSDSLIVGDWDHTRVELYTMAKEGTIRLSLLSVGLNINNDQLETQTQSAQVAFREQSPMFSGMSSGIDMSNVPTTGSRATLDEAVHLLVRDLDPLAKRLVLFIGDVPARLLDPATGSLLPPPPTDPTNEQDPLWQAYGDAVLATISSQSRVQGGSAVWDVYGVVPPGQGAKVTVRLERFTGQQRLLSDEMFISYARPEIAQFQVVTDGTVSPAQDVLRAAAKIPTDGSGKVRVLGKNFGPCPLVRIEYFDAMYSAETYSDGAGGLVDCRPYLRDPAARLKGKVRPCPGSSPTEHTCLEFDTFEGEGDGTRLGLAGGFTVRVVTLGVAPDDGGTASVPETFRIEYAPARITSVTSASGSLPTQGGSSVLVAGANFGIFPNALRSTDSQLVDVTFGRDAASLVLKCLNVVRLSHSLLNCTLPAGSGRDLVGRVDVADIQGTVATKALSYSPPVIRSMSVVMDGVTTRRANAADSSFTIGGPTMGGYSLVLEGENFGAADVLGHCPFLSWPGRGSDSLSCGDTMAERERDSFIGQGKVSASSVLRYTHTLIELTVPPGLGRKDVLLYVAGNLLSAGGQQLPKFLYDAPFFSGNLSPRLAPTKGGLTMSIAGGNFGPTPAYVNSTASIPIEIANRLSLYYVRVTVQSPGCLNSDRTSCPCITNARVFGGSGRPARVEGCQIDSTMYQTHDEIRFSAPAGVGVGKQVNVELLDASLALDGERRFQPGMDFRAADPAVLSYEPPVIDLTNPQTVRMHGLADDSDAATRAVDILGSNFGNFELAIEQGWTAEEMRLTASIAGVPCKHTKRRREEGETVIQCDMVSTSVGYKNISLFVAGQAGFRGVFPRTRALNAVCDAGWFGRPGQSCLPCPEGGVCMGYVAEAVLVALGRQLQETDPMSQHTMPVPLPGWFNLNSSDSFGSQSMSGACPPAFAIEGRDVCIVPCSPQSSCLGENLCAPGYRSVAPEFRCASCDLSFYRRAGECVKCPDSPELLIIAFVVIAMGAAVAAYFMNKSNVDVALVQIGIDYFQVLAIFASARITWPQVVQDLFHLMSAFNLNLEITAPECLIPDIAFVTKWFIIMAIPVGCGVVLLFAWLAGLCYSKITRGSQWREANSHAGKIVAGYMIMLYFLYLYVSKQILDVFNCVPTSPPDGKLYLQAVFEPCDRPGGVHETLMFPALIALGAYTIGFPVFCFFITCTGGRKHVIMLDQLLRCYGVGYSATRTMTKAQQRAFEFRKAFNRLYYAFRPEFYFWILVLLARKFLVAMASLMFADAPDFQMAFVLLVLFVSYTMQVYFRPYLGRDEFSKVATSWKAAAQTASKQGRSATSIHYKIQGEFDSIALVNTDLERAVTAGQRSGEGSSLASAAVAGKEVRSSVNLLNGTLRNLMNYNTVATFLLASSILVCLAGVMFESGRLDRSGADASRDAVTIVTLVIIFLTGMYLAAVFVAEMLLVCNSSICFRATKGRGSRDFDPDRDAKMQVATKSIVSNPMMTQAGAAGSKADGGGSEADEQLRRDMAMLAHGPPTDPAAWQAFRGRFEEQARQLHSLSRDVTILRREQSTSAVAQRGRGRRSVFGTVGASKRLRSTALSAPSERSLAAMPGHEAREQPPRAAPAEPSSELESLKPERE</sequence>
<reference evidence="4 5" key="1">
    <citation type="submission" date="2019-07" db="EMBL/GenBank/DDBJ databases">
        <title>Genomes of Cafeteria roenbergensis.</title>
        <authorList>
            <person name="Fischer M.G."/>
            <person name="Hackl T."/>
            <person name="Roman M."/>
        </authorList>
    </citation>
    <scope>NUCLEOTIDE SEQUENCE [LARGE SCALE GENOMIC DNA]</scope>
    <source>
        <strain evidence="4 5">BVI</strain>
    </source>
</reference>